<dbReference type="Proteomes" id="UP000325313">
    <property type="component" value="Unassembled WGS sequence"/>
</dbReference>
<feature type="signal peptide" evidence="2">
    <location>
        <begin position="1"/>
        <end position="19"/>
    </location>
</feature>
<keyword evidence="2" id="KW-0732">Signal</keyword>
<sequence length="105" mass="11025">MQFIAVLSVCLALSGSSIARPSPIYDSSFDPVPSFSYAPPSISSSFESSHQDSHSSGSTTTITPSGTEQTAYDSARTADQSHSTISYAKDARPDPASVGYSQPEQ</sequence>
<comment type="caution">
    <text evidence="3">The sequence shown here is derived from an EMBL/GenBank/DDBJ whole genome shotgun (WGS) entry which is preliminary data.</text>
</comment>
<dbReference type="AlphaFoldDB" id="A0A5B0PNT6"/>
<feature type="region of interest" description="Disordered" evidence="1">
    <location>
        <begin position="40"/>
        <end position="105"/>
    </location>
</feature>
<feature type="chain" id="PRO_5022914475" evidence="2">
    <location>
        <begin position="20"/>
        <end position="105"/>
    </location>
</feature>
<evidence type="ECO:0000256" key="1">
    <source>
        <dbReference type="SAM" id="MobiDB-lite"/>
    </source>
</evidence>
<gene>
    <name evidence="3" type="ORF">PGTUg99_036895</name>
</gene>
<reference evidence="3 4" key="1">
    <citation type="submission" date="2019-05" db="EMBL/GenBank/DDBJ databases">
        <title>Emergence of the Ug99 lineage of the wheat stem rust pathogen through somatic hybridization.</title>
        <authorList>
            <person name="Li F."/>
            <person name="Upadhyaya N.M."/>
            <person name="Sperschneider J."/>
            <person name="Matny O."/>
            <person name="Nguyen-Phuc H."/>
            <person name="Mago R."/>
            <person name="Raley C."/>
            <person name="Miller M.E."/>
            <person name="Silverstein K.A.T."/>
            <person name="Henningsen E."/>
            <person name="Hirsch C.D."/>
            <person name="Visser B."/>
            <person name="Pretorius Z.A."/>
            <person name="Steffenson B.J."/>
            <person name="Schwessinger B."/>
            <person name="Dodds P.N."/>
            <person name="Figueroa M."/>
        </authorList>
    </citation>
    <scope>NUCLEOTIDE SEQUENCE [LARGE SCALE GENOMIC DNA]</scope>
    <source>
        <strain evidence="3 4">Ug99</strain>
    </source>
</reference>
<evidence type="ECO:0000313" key="4">
    <source>
        <dbReference type="Proteomes" id="UP000325313"/>
    </source>
</evidence>
<accession>A0A5B0PNT6</accession>
<organism evidence="3 4">
    <name type="scientific">Puccinia graminis f. sp. tritici</name>
    <dbReference type="NCBI Taxonomy" id="56615"/>
    <lineage>
        <taxon>Eukaryota</taxon>
        <taxon>Fungi</taxon>
        <taxon>Dikarya</taxon>
        <taxon>Basidiomycota</taxon>
        <taxon>Pucciniomycotina</taxon>
        <taxon>Pucciniomycetes</taxon>
        <taxon>Pucciniales</taxon>
        <taxon>Pucciniaceae</taxon>
        <taxon>Puccinia</taxon>
    </lineage>
</organism>
<evidence type="ECO:0000313" key="3">
    <source>
        <dbReference type="EMBL" id="KAA1102871.1"/>
    </source>
</evidence>
<feature type="compositionally biased region" description="Polar residues" evidence="1">
    <location>
        <begin position="68"/>
        <end position="86"/>
    </location>
</feature>
<dbReference type="EMBL" id="VDEP01000337">
    <property type="protein sequence ID" value="KAA1102871.1"/>
    <property type="molecule type" value="Genomic_DNA"/>
</dbReference>
<proteinExistence type="predicted"/>
<name>A0A5B0PNT6_PUCGR</name>
<protein>
    <submittedName>
        <fullName evidence="3">Uncharacterized protein</fullName>
    </submittedName>
</protein>
<evidence type="ECO:0000256" key="2">
    <source>
        <dbReference type="SAM" id="SignalP"/>
    </source>
</evidence>
<feature type="compositionally biased region" description="Low complexity" evidence="1">
    <location>
        <begin position="40"/>
        <end position="67"/>
    </location>
</feature>